<sequence length="335" mass="36110">MVGGETEGRDLLRLLAGPWLTEAAVTAVRLGVIDRLGDGPETPAETAAALSLSPEPLARVLRLLTAAGVLSEEGGRYALTEMGEQLHSDHPASMRPLALLYNSDFFTRAWRGLSDAVRTGEPAFPAVHHQGIYPYLADHPDDEALFDAGMAAGSSFATGLPAAYDFSTAKKVVDVGGGDGTLLAAVLRAYPHLHGVLFERPPALHGARERLGPLIAEGRCDLVEGDFMREIPGDGDIYILCRVLHNWDDEACHLLLGNCRAAMGPDARLLVVERVIPDGRHPLLTLAFDVHMMVMTSGRERTASEYEALLRPEGLTTADITDLAAEMRLLIARPR</sequence>
<dbReference type="Gene3D" id="1.10.10.10">
    <property type="entry name" value="Winged helix-like DNA-binding domain superfamily/Winged helix DNA-binding domain"/>
    <property type="match status" value="1"/>
</dbReference>
<evidence type="ECO:0000259" key="5">
    <source>
        <dbReference type="Pfam" id="PF00891"/>
    </source>
</evidence>
<dbReference type="PANTHER" id="PTHR43712:SF2">
    <property type="entry name" value="O-METHYLTRANSFERASE CICE"/>
    <property type="match status" value="1"/>
</dbReference>
<evidence type="ECO:0000256" key="3">
    <source>
        <dbReference type="ARBA" id="ARBA00022691"/>
    </source>
</evidence>
<dbReference type="RefSeq" id="WP_094932445.1">
    <property type="nucleotide sequence ID" value="NZ_CP022753.1"/>
</dbReference>
<evidence type="ECO:0000313" key="7">
    <source>
        <dbReference type="EMBL" id="ASU83802.1"/>
    </source>
</evidence>
<dbReference type="GO" id="GO:0008171">
    <property type="term" value="F:O-methyltransferase activity"/>
    <property type="evidence" value="ECO:0007669"/>
    <property type="project" value="InterPro"/>
</dbReference>
<dbReference type="Pfam" id="PF08100">
    <property type="entry name" value="Dimerisation"/>
    <property type="match status" value="1"/>
</dbReference>
<keyword evidence="2 7" id="KW-0808">Transferase</keyword>
<proteinExistence type="predicted"/>
<dbReference type="OrthoDB" id="4145676at2"/>
<evidence type="ECO:0000256" key="1">
    <source>
        <dbReference type="ARBA" id="ARBA00022603"/>
    </source>
</evidence>
<name>A0A223S6S7_9ACTN</name>
<dbReference type="AlphaFoldDB" id="A0A223S6S7"/>
<keyword evidence="8" id="KW-1185">Reference proteome</keyword>
<dbReference type="InterPro" id="IPR036388">
    <property type="entry name" value="WH-like_DNA-bd_sf"/>
</dbReference>
<dbReference type="PIRSF" id="PIRSF005739">
    <property type="entry name" value="O-mtase"/>
    <property type="match status" value="1"/>
</dbReference>
<feature type="active site" description="Proton acceptor" evidence="4">
    <location>
        <position position="245"/>
    </location>
</feature>
<dbReference type="GO" id="GO:0032259">
    <property type="term" value="P:methylation"/>
    <property type="evidence" value="ECO:0007669"/>
    <property type="project" value="UniProtKB-KW"/>
</dbReference>
<dbReference type="PROSITE" id="PS51683">
    <property type="entry name" value="SAM_OMT_II"/>
    <property type="match status" value="1"/>
</dbReference>
<dbReference type="Gene3D" id="1.10.287.1350">
    <property type="match status" value="1"/>
</dbReference>
<reference evidence="7 8" key="1">
    <citation type="submission" date="2017-08" db="EMBL/GenBank/DDBJ databases">
        <title>The complete genome sequence of Nocardiopsis gilva YIM 90087.</title>
        <authorList>
            <person name="Yin M."/>
            <person name="Tang S."/>
        </authorList>
    </citation>
    <scope>NUCLEOTIDE SEQUENCE [LARGE SCALE GENOMIC DNA]</scope>
    <source>
        <strain evidence="7 8">YIM 90087</strain>
    </source>
</reference>
<dbReference type="SUPFAM" id="SSF46785">
    <property type="entry name" value="Winged helix' DNA-binding domain"/>
    <property type="match status" value="1"/>
</dbReference>
<dbReference type="Gene3D" id="3.40.50.150">
    <property type="entry name" value="Vaccinia Virus protein VP39"/>
    <property type="match status" value="1"/>
</dbReference>
<dbReference type="Proteomes" id="UP000215005">
    <property type="component" value="Chromosome"/>
</dbReference>
<feature type="domain" description="O-methyltransferase dimerisation" evidence="6">
    <location>
        <begin position="13"/>
        <end position="87"/>
    </location>
</feature>
<dbReference type="InterPro" id="IPR036390">
    <property type="entry name" value="WH_DNA-bd_sf"/>
</dbReference>
<dbReference type="InterPro" id="IPR001077">
    <property type="entry name" value="COMT_C"/>
</dbReference>
<dbReference type="KEGG" id="ngv:CDO52_14330"/>
<evidence type="ECO:0000256" key="2">
    <source>
        <dbReference type="ARBA" id="ARBA00022679"/>
    </source>
</evidence>
<dbReference type="GO" id="GO:0046983">
    <property type="term" value="F:protein dimerization activity"/>
    <property type="evidence" value="ECO:0007669"/>
    <property type="project" value="InterPro"/>
</dbReference>
<organism evidence="7 8">
    <name type="scientific">Nocardiopsis gilva YIM 90087</name>
    <dbReference type="NCBI Taxonomy" id="1235441"/>
    <lineage>
        <taxon>Bacteria</taxon>
        <taxon>Bacillati</taxon>
        <taxon>Actinomycetota</taxon>
        <taxon>Actinomycetes</taxon>
        <taxon>Streptosporangiales</taxon>
        <taxon>Nocardiopsidaceae</taxon>
        <taxon>Nocardiopsis</taxon>
    </lineage>
</organism>
<keyword evidence="1 7" id="KW-0489">Methyltransferase</keyword>
<dbReference type="EMBL" id="CP022753">
    <property type="protein sequence ID" value="ASU83802.1"/>
    <property type="molecule type" value="Genomic_DNA"/>
</dbReference>
<evidence type="ECO:0000256" key="4">
    <source>
        <dbReference type="PIRSR" id="PIRSR005739-1"/>
    </source>
</evidence>
<dbReference type="InterPro" id="IPR012967">
    <property type="entry name" value="COMT_dimerisation"/>
</dbReference>
<keyword evidence="3" id="KW-0949">S-adenosyl-L-methionine</keyword>
<evidence type="ECO:0000313" key="8">
    <source>
        <dbReference type="Proteomes" id="UP000215005"/>
    </source>
</evidence>
<accession>A0A223S6S7</accession>
<dbReference type="InterPro" id="IPR029063">
    <property type="entry name" value="SAM-dependent_MTases_sf"/>
</dbReference>
<dbReference type="SUPFAM" id="SSF53335">
    <property type="entry name" value="S-adenosyl-L-methionine-dependent methyltransferases"/>
    <property type="match status" value="1"/>
</dbReference>
<dbReference type="InterPro" id="IPR016461">
    <property type="entry name" value="COMT-like"/>
</dbReference>
<gene>
    <name evidence="7" type="ORF">CDO52_14330</name>
</gene>
<dbReference type="PANTHER" id="PTHR43712">
    <property type="entry name" value="PUTATIVE (AFU_ORTHOLOGUE AFUA_4G14580)-RELATED"/>
    <property type="match status" value="1"/>
</dbReference>
<dbReference type="Pfam" id="PF00891">
    <property type="entry name" value="Methyltransf_2"/>
    <property type="match status" value="1"/>
</dbReference>
<protein>
    <submittedName>
        <fullName evidence="7">Methyltransferase</fullName>
    </submittedName>
</protein>
<evidence type="ECO:0000259" key="6">
    <source>
        <dbReference type="Pfam" id="PF08100"/>
    </source>
</evidence>
<feature type="domain" description="O-methyltransferase C-terminal" evidence="5">
    <location>
        <begin position="110"/>
        <end position="314"/>
    </location>
</feature>
<dbReference type="CDD" id="cd02440">
    <property type="entry name" value="AdoMet_MTases"/>
    <property type="match status" value="1"/>
</dbReference>